<keyword evidence="3" id="KW-1185">Reference proteome</keyword>
<sequence length="99" mass="10752">MAQDTGVRRKVDRLAGRGGALPPGGETSQEVASVSGTTREYERDAQGCIGDTMDLDYMEDSPEEAEIIEAVSDKEEEQTEVRGANVPCHSMLQGKEKHL</sequence>
<dbReference type="AlphaFoldDB" id="A0AAV7TF89"/>
<feature type="compositionally biased region" description="Basic and acidic residues" evidence="1">
    <location>
        <begin position="1"/>
        <end position="15"/>
    </location>
</feature>
<evidence type="ECO:0000313" key="3">
    <source>
        <dbReference type="Proteomes" id="UP001066276"/>
    </source>
</evidence>
<evidence type="ECO:0000256" key="1">
    <source>
        <dbReference type="SAM" id="MobiDB-lite"/>
    </source>
</evidence>
<evidence type="ECO:0000313" key="2">
    <source>
        <dbReference type="EMBL" id="KAJ1175219.1"/>
    </source>
</evidence>
<name>A0AAV7TF89_PLEWA</name>
<feature type="region of interest" description="Disordered" evidence="1">
    <location>
        <begin position="73"/>
        <end position="99"/>
    </location>
</feature>
<gene>
    <name evidence="2" type="ORF">NDU88_000510</name>
</gene>
<comment type="caution">
    <text evidence="2">The sequence shown here is derived from an EMBL/GenBank/DDBJ whole genome shotgun (WGS) entry which is preliminary data.</text>
</comment>
<organism evidence="2 3">
    <name type="scientific">Pleurodeles waltl</name>
    <name type="common">Iberian ribbed newt</name>
    <dbReference type="NCBI Taxonomy" id="8319"/>
    <lineage>
        <taxon>Eukaryota</taxon>
        <taxon>Metazoa</taxon>
        <taxon>Chordata</taxon>
        <taxon>Craniata</taxon>
        <taxon>Vertebrata</taxon>
        <taxon>Euteleostomi</taxon>
        <taxon>Amphibia</taxon>
        <taxon>Batrachia</taxon>
        <taxon>Caudata</taxon>
        <taxon>Salamandroidea</taxon>
        <taxon>Salamandridae</taxon>
        <taxon>Pleurodelinae</taxon>
        <taxon>Pleurodeles</taxon>
    </lineage>
</organism>
<accession>A0AAV7TF89</accession>
<feature type="region of interest" description="Disordered" evidence="1">
    <location>
        <begin position="1"/>
        <end position="31"/>
    </location>
</feature>
<proteinExistence type="predicted"/>
<protein>
    <submittedName>
        <fullName evidence="2">Uncharacterized protein</fullName>
    </submittedName>
</protein>
<dbReference type="EMBL" id="JANPWB010000006">
    <property type="protein sequence ID" value="KAJ1175219.1"/>
    <property type="molecule type" value="Genomic_DNA"/>
</dbReference>
<reference evidence="2" key="1">
    <citation type="journal article" date="2022" name="bioRxiv">
        <title>Sequencing and chromosome-scale assembly of the giantPleurodeles waltlgenome.</title>
        <authorList>
            <person name="Brown T."/>
            <person name="Elewa A."/>
            <person name="Iarovenko S."/>
            <person name="Subramanian E."/>
            <person name="Araus A.J."/>
            <person name="Petzold A."/>
            <person name="Susuki M."/>
            <person name="Suzuki K.-i.T."/>
            <person name="Hayashi T."/>
            <person name="Toyoda A."/>
            <person name="Oliveira C."/>
            <person name="Osipova E."/>
            <person name="Leigh N.D."/>
            <person name="Simon A."/>
            <person name="Yun M.H."/>
        </authorList>
    </citation>
    <scope>NUCLEOTIDE SEQUENCE</scope>
    <source>
        <strain evidence="2">20211129_DDA</strain>
        <tissue evidence="2">Liver</tissue>
    </source>
</reference>
<dbReference type="Proteomes" id="UP001066276">
    <property type="component" value="Chromosome 3_2"/>
</dbReference>